<evidence type="ECO:0000256" key="1">
    <source>
        <dbReference type="ARBA" id="ARBA00004496"/>
    </source>
</evidence>
<evidence type="ECO:0000256" key="2">
    <source>
        <dbReference type="ARBA" id="ARBA00010670"/>
    </source>
</evidence>
<protein>
    <submittedName>
        <fullName evidence="4">Uncharacterized protein</fullName>
    </submittedName>
</protein>
<accession>A0AAE1FSJ4</accession>
<dbReference type="InterPro" id="IPR012918">
    <property type="entry name" value="RTP801-like"/>
</dbReference>
<dbReference type="GO" id="GO:0009968">
    <property type="term" value="P:negative regulation of signal transduction"/>
    <property type="evidence" value="ECO:0007669"/>
    <property type="project" value="InterPro"/>
</dbReference>
<dbReference type="Proteomes" id="UP001286313">
    <property type="component" value="Unassembled WGS sequence"/>
</dbReference>
<dbReference type="GO" id="GO:0005737">
    <property type="term" value="C:cytoplasm"/>
    <property type="evidence" value="ECO:0007669"/>
    <property type="project" value="UniProtKB-SubCell"/>
</dbReference>
<dbReference type="Pfam" id="PF07809">
    <property type="entry name" value="RTP801_C"/>
    <property type="match status" value="1"/>
</dbReference>
<evidence type="ECO:0000313" key="5">
    <source>
        <dbReference type="Proteomes" id="UP001286313"/>
    </source>
</evidence>
<sequence>MSTAFDQFESEGETAAREGLVQRLAREVTSRADELGCGQVIVPPGLIDEITAQVLRLADSEPCGVRGGVLHVLYSDEEITQHLASMELDPSMPNTFELYLKLTHDTSSWYRKMARLIKPLRKSSPLLLSTNFVIGKRKLYPEED</sequence>
<dbReference type="PANTHER" id="PTHR12478:SF16">
    <property type="entry name" value="PROTEIN CHARYBDE-RELATED"/>
    <property type="match status" value="1"/>
</dbReference>
<dbReference type="AlphaFoldDB" id="A0AAE1FSJ4"/>
<proteinExistence type="inferred from homology"/>
<evidence type="ECO:0000256" key="3">
    <source>
        <dbReference type="ARBA" id="ARBA00022490"/>
    </source>
</evidence>
<keyword evidence="3" id="KW-0963">Cytoplasm</keyword>
<dbReference type="GO" id="GO:0032006">
    <property type="term" value="P:regulation of TOR signaling"/>
    <property type="evidence" value="ECO:0007669"/>
    <property type="project" value="TreeGrafter"/>
</dbReference>
<dbReference type="Gene3D" id="3.90.470.40">
    <property type="entry name" value="RTP801-like"/>
    <property type="match status" value="1"/>
</dbReference>
<comment type="similarity">
    <text evidence="2">Belongs to the DDIT4 family.</text>
</comment>
<evidence type="ECO:0000313" key="4">
    <source>
        <dbReference type="EMBL" id="KAK3879630.1"/>
    </source>
</evidence>
<dbReference type="PANTHER" id="PTHR12478">
    <property type="entry name" value="DNA-DAMAGE-INDUCIBLE TRANSCRIPT 4 PROTEIN DDIT4"/>
    <property type="match status" value="1"/>
</dbReference>
<name>A0AAE1FSJ4_PETCI</name>
<comment type="caution">
    <text evidence="4">The sequence shown here is derived from an EMBL/GenBank/DDBJ whole genome shotgun (WGS) entry which is preliminary data.</text>
</comment>
<organism evidence="4 5">
    <name type="scientific">Petrolisthes cinctipes</name>
    <name type="common">Flat porcelain crab</name>
    <dbReference type="NCBI Taxonomy" id="88211"/>
    <lineage>
        <taxon>Eukaryota</taxon>
        <taxon>Metazoa</taxon>
        <taxon>Ecdysozoa</taxon>
        <taxon>Arthropoda</taxon>
        <taxon>Crustacea</taxon>
        <taxon>Multicrustacea</taxon>
        <taxon>Malacostraca</taxon>
        <taxon>Eumalacostraca</taxon>
        <taxon>Eucarida</taxon>
        <taxon>Decapoda</taxon>
        <taxon>Pleocyemata</taxon>
        <taxon>Anomura</taxon>
        <taxon>Galatheoidea</taxon>
        <taxon>Porcellanidae</taxon>
        <taxon>Petrolisthes</taxon>
    </lineage>
</organism>
<dbReference type="GO" id="GO:0006915">
    <property type="term" value="P:apoptotic process"/>
    <property type="evidence" value="ECO:0007669"/>
    <property type="project" value="TreeGrafter"/>
</dbReference>
<keyword evidence="5" id="KW-1185">Reference proteome</keyword>
<dbReference type="EMBL" id="JAWQEG010001418">
    <property type="protein sequence ID" value="KAK3879630.1"/>
    <property type="molecule type" value="Genomic_DNA"/>
</dbReference>
<gene>
    <name evidence="4" type="ORF">Pcinc_015815</name>
</gene>
<reference evidence="4" key="1">
    <citation type="submission" date="2023-10" db="EMBL/GenBank/DDBJ databases">
        <title>Genome assemblies of two species of porcelain crab, Petrolisthes cinctipes and Petrolisthes manimaculis (Anomura: Porcellanidae).</title>
        <authorList>
            <person name="Angst P."/>
        </authorList>
    </citation>
    <scope>NUCLEOTIDE SEQUENCE</scope>
    <source>
        <strain evidence="4">PB745_01</strain>
        <tissue evidence="4">Gill</tissue>
    </source>
</reference>
<comment type="subcellular location">
    <subcellularLocation>
        <location evidence="1">Cytoplasm</location>
    </subcellularLocation>
</comment>
<dbReference type="InterPro" id="IPR038281">
    <property type="entry name" value="RTP801-like_C_sf"/>
</dbReference>